<evidence type="ECO:0008006" key="2">
    <source>
        <dbReference type="Google" id="ProtNLM"/>
    </source>
</evidence>
<accession>A0A2N9IGG4</accession>
<evidence type="ECO:0000313" key="1">
    <source>
        <dbReference type="EMBL" id="SPD24876.1"/>
    </source>
</evidence>
<dbReference type="PANTHER" id="PTHR33116">
    <property type="entry name" value="REVERSE TRANSCRIPTASE ZINC-BINDING DOMAIN-CONTAINING PROTEIN-RELATED-RELATED"/>
    <property type="match status" value="1"/>
</dbReference>
<name>A0A2N9IGG4_FAGSY</name>
<dbReference type="AlphaFoldDB" id="A0A2N9IGG4"/>
<dbReference type="EMBL" id="OIVN01006024">
    <property type="protein sequence ID" value="SPD24876.1"/>
    <property type="molecule type" value="Genomic_DNA"/>
</dbReference>
<sequence length="336" mass="38360">MEILTKLMSAKVRDSLQFKFHPQSAKQQITHLSIADDLMIFVAAGLVSINLIKDALDVFKMISGLSVNQSKSEVFFAAVPSTLQSQILSILNFRDSSLPVRYLGMPLISSKLTFQDCVPLIEKITARIRTWTARQLSFSGRLQIIQSVLNSIQMYWSSILTLPKKMVKVPQDCTWGWRKMLKLRNEARQFLSHEVGDGHSIFLWHDRWHPNGVLYQVNGDRILYDAQVNSMLSKLSQIQIKECDRAIWIINASASVLKISKVGASICQVAWCAIVYHIWIQRNNRIHTGEVKTEEQIVKAIKRDVKARMEASHISNTILHKTICNNWRIQISSTES</sequence>
<gene>
    <name evidence="1" type="ORF">FSB_LOCUS52758</name>
</gene>
<reference evidence="1" key="1">
    <citation type="submission" date="2018-02" db="EMBL/GenBank/DDBJ databases">
        <authorList>
            <person name="Cohen D.B."/>
            <person name="Kent A.D."/>
        </authorList>
    </citation>
    <scope>NUCLEOTIDE SEQUENCE</scope>
</reference>
<protein>
    <recommendedName>
        <fullName evidence="2">Reverse transcriptase domain-containing protein</fullName>
    </recommendedName>
</protein>
<dbReference type="PANTHER" id="PTHR33116:SF76">
    <property type="entry name" value="DUF4283 DOMAIN-CONTAINING PROTEIN"/>
    <property type="match status" value="1"/>
</dbReference>
<proteinExistence type="predicted"/>
<organism evidence="1">
    <name type="scientific">Fagus sylvatica</name>
    <name type="common">Beechnut</name>
    <dbReference type="NCBI Taxonomy" id="28930"/>
    <lineage>
        <taxon>Eukaryota</taxon>
        <taxon>Viridiplantae</taxon>
        <taxon>Streptophyta</taxon>
        <taxon>Embryophyta</taxon>
        <taxon>Tracheophyta</taxon>
        <taxon>Spermatophyta</taxon>
        <taxon>Magnoliopsida</taxon>
        <taxon>eudicotyledons</taxon>
        <taxon>Gunneridae</taxon>
        <taxon>Pentapetalae</taxon>
        <taxon>rosids</taxon>
        <taxon>fabids</taxon>
        <taxon>Fagales</taxon>
        <taxon>Fagaceae</taxon>
        <taxon>Fagus</taxon>
    </lineage>
</organism>